<feature type="compositionally biased region" description="Basic and acidic residues" evidence="1">
    <location>
        <begin position="344"/>
        <end position="362"/>
    </location>
</feature>
<feature type="compositionally biased region" description="Basic and acidic residues" evidence="1">
    <location>
        <begin position="699"/>
        <end position="719"/>
    </location>
</feature>
<feature type="compositionally biased region" description="Basic and acidic residues" evidence="1">
    <location>
        <begin position="1028"/>
        <end position="1038"/>
    </location>
</feature>
<feature type="region of interest" description="Disordered" evidence="1">
    <location>
        <begin position="510"/>
        <end position="660"/>
    </location>
</feature>
<evidence type="ECO:0000256" key="1">
    <source>
        <dbReference type="SAM" id="MobiDB-lite"/>
    </source>
</evidence>
<feature type="compositionally biased region" description="Low complexity" evidence="1">
    <location>
        <begin position="330"/>
        <end position="339"/>
    </location>
</feature>
<feature type="compositionally biased region" description="Acidic residues" evidence="1">
    <location>
        <begin position="1848"/>
        <end position="1859"/>
    </location>
</feature>
<feature type="compositionally biased region" description="Basic and acidic residues" evidence="1">
    <location>
        <begin position="537"/>
        <end position="555"/>
    </location>
</feature>
<feature type="compositionally biased region" description="Basic residues" evidence="1">
    <location>
        <begin position="146"/>
        <end position="155"/>
    </location>
</feature>
<dbReference type="EMBL" id="KE138831">
    <property type="protein sequence ID" value="EPT28793.1"/>
    <property type="molecule type" value="Genomic_DNA"/>
</dbReference>
<feature type="compositionally biased region" description="Basic and acidic residues" evidence="1">
    <location>
        <begin position="597"/>
        <end position="616"/>
    </location>
</feature>
<feature type="compositionally biased region" description="Acidic residues" evidence="1">
    <location>
        <begin position="556"/>
        <end position="566"/>
    </location>
</feature>
<feature type="compositionally biased region" description="Basic and acidic residues" evidence="1">
    <location>
        <begin position="38"/>
        <end position="54"/>
    </location>
</feature>
<dbReference type="Proteomes" id="UP000001529">
    <property type="component" value="Chromosome VIII"/>
</dbReference>
<evidence type="ECO:0008006" key="4">
    <source>
        <dbReference type="Google" id="ProtNLM"/>
    </source>
</evidence>
<feature type="compositionally biased region" description="Basic and acidic residues" evidence="1">
    <location>
        <begin position="170"/>
        <end position="179"/>
    </location>
</feature>
<dbReference type="RefSeq" id="XP_002368175.1">
    <property type="nucleotide sequence ID" value="XM_002368134.1"/>
</dbReference>
<feature type="region of interest" description="Disordered" evidence="1">
    <location>
        <begin position="226"/>
        <end position="429"/>
    </location>
</feature>
<accession>A0A125YTX0</accession>
<feature type="compositionally biased region" description="Low complexity" evidence="1">
    <location>
        <begin position="618"/>
        <end position="631"/>
    </location>
</feature>
<feature type="region of interest" description="Disordered" evidence="1">
    <location>
        <begin position="673"/>
        <end position="751"/>
    </location>
</feature>
<feature type="compositionally biased region" description="Basic and acidic residues" evidence="1">
    <location>
        <begin position="832"/>
        <end position="883"/>
    </location>
</feature>
<protein>
    <recommendedName>
        <fullName evidence="4">Homeodomain-like domain protein</fullName>
    </recommendedName>
</protein>
<feature type="compositionally biased region" description="Basic and acidic residues" evidence="1">
    <location>
        <begin position="959"/>
        <end position="978"/>
    </location>
</feature>
<feature type="compositionally biased region" description="Low complexity" evidence="1">
    <location>
        <begin position="275"/>
        <end position="287"/>
    </location>
</feature>
<feature type="compositionally biased region" description="Basic and acidic residues" evidence="1">
    <location>
        <begin position="986"/>
        <end position="1010"/>
    </location>
</feature>
<feature type="region of interest" description="Disordered" evidence="1">
    <location>
        <begin position="955"/>
        <end position="1056"/>
    </location>
</feature>
<feature type="compositionally biased region" description="Basic and acidic residues" evidence="1">
    <location>
        <begin position="1694"/>
        <end position="1704"/>
    </location>
</feature>
<feature type="compositionally biased region" description="Low complexity" evidence="1">
    <location>
        <begin position="1751"/>
        <end position="1791"/>
    </location>
</feature>
<feature type="compositionally biased region" description="Basic and acidic residues" evidence="1">
    <location>
        <begin position="1608"/>
        <end position="1647"/>
    </location>
</feature>
<proteinExistence type="predicted"/>
<feature type="region of interest" description="Disordered" evidence="1">
    <location>
        <begin position="1416"/>
        <end position="1514"/>
    </location>
</feature>
<feature type="region of interest" description="Disordered" evidence="1">
    <location>
        <begin position="1347"/>
        <end position="1371"/>
    </location>
</feature>
<feature type="compositionally biased region" description="Basic and acidic residues" evidence="1">
    <location>
        <begin position="739"/>
        <end position="751"/>
    </location>
</feature>
<reference evidence="2" key="1">
    <citation type="submission" date="2013-04" db="EMBL/GenBank/DDBJ databases">
        <authorList>
            <person name="Sibley D."/>
            <person name="Venepally P."/>
            <person name="Karamycheva S."/>
            <person name="Hadjithomas M."/>
            <person name="Khan A."/>
            <person name="Brunk B."/>
            <person name="Roos D."/>
            <person name="Caler E."/>
            <person name="Lorenzi H."/>
        </authorList>
    </citation>
    <scope>NUCLEOTIDE SEQUENCE [LARGE SCALE GENOMIC DNA]</scope>
    <source>
        <strain evidence="2">ME49</strain>
    </source>
</reference>
<evidence type="ECO:0000313" key="2">
    <source>
        <dbReference type="EMBL" id="EPT28793.1"/>
    </source>
</evidence>
<gene>
    <name evidence="2" type="ORF">TGME49_233160</name>
</gene>
<feature type="region of interest" description="Disordered" evidence="1">
    <location>
        <begin position="823"/>
        <end position="904"/>
    </location>
</feature>
<feature type="compositionally biased region" description="Low complexity" evidence="1">
    <location>
        <begin position="524"/>
        <end position="536"/>
    </location>
</feature>
<feature type="compositionally biased region" description="Low complexity" evidence="1">
    <location>
        <begin position="1671"/>
        <end position="1692"/>
    </location>
</feature>
<feature type="compositionally biased region" description="Basic and acidic residues" evidence="1">
    <location>
        <begin position="125"/>
        <end position="145"/>
    </location>
</feature>
<feature type="region of interest" description="Disordered" evidence="1">
    <location>
        <begin position="1"/>
        <end position="181"/>
    </location>
</feature>
<dbReference type="VEuPathDB" id="ToxoDB:TGME49_233160"/>
<feature type="compositionally biased region" description="Basic and acidic residues" evidence="1">
    <location>
        <begin position="1591"/>
        <end position="1600"/>
    </location>
</feature>
<dbReference type="OrthoDB" id="348095at2759"/>
<organism evidence="2 3">
    <name type="scientific">Toxoplasma gondii (strain ATCC 50611 / Me49)</name>
    <dbReference type="NCBI Taxonomy" id="508771"/>
    <lineage>
        <taxon>Eukaryota</taxon>
        <taxon>Sar</taxon>
        <taxon>Alveolata</taxon>
        <taxon>Apicomplexa</taxon>
        <taxon>Conoidasida</taxon>
        <taxon>Coccidia</taxon>
        <taxon>Eucoccidiorida</taxon>
        <taxon>Eimeriorina</taxon>
        <taxon>Sarcocystidae</taxon>
        <taxon>Toxoplasma</taxon>
    </lineage>
</organism>
<feature type="compositionally biased region" description="Basic and acidic residues" evidence="1">
    <location>
        <begin position="247"/>
        <end position="256"/>
    </location>
</feature>
<feature type="compositionally biased region" description="Basic and acidic residues" evidence="1">
    <location>
        <begin position="1572"/>
        <end position="1583"/>
    </location>
</feature>
<dbReference type="EMBL" id="CM002043">
    <property type="protein sequence ID" value="EPT28793.1"/>
    <property type="molecule type" value="Genomic_DNA"/>
</dbReference>
<dbReference type="KEGG" id="tgo:TGME49_233160"/>
<evidence type="ECO:0000313" key="3">
    <source>
        <dbReference type="Proteomes" id="UP000001529"/>
    </source>
</evidence>
<feature type="region of interest" description="Disordered" evidence="1">
    <location>
        <begin position="1847"/>
        <end position="1874"/>
    </location>
</feature>
<feature type="compositionally biased region" description="Basic and acidic residues" evidence="1">
    <location>
        <begin position="64"/>
        <end position="78"/>
    </location>
</feature>
<feature type="region of interest" description="Disordered" evidence="1">
    <location>
        <begin position="1551"/>
        <end position="1791"/>
    </location>
</feature>
<sequence length="1874" mass="198676">MAEGAETPGKGAVSAQEEERRGRSTRGRYPARTLSVSVREKETVDLGARDESDRGPQQLTPSHQKGDTGDRRDRRDNGDEPAETAEALECRGSGAGEERDAGSPQVSDSEEGRASFSVEPPSHGSSERADEKEGDSAAHEDDETRKARRERKRERRRQETLAAEASIEQDGPKRYAFREKRQKRERFEADIFAKKSYTAVPTGYQLSAEIPPDQVQGLQLFVYRKKRRARAGSARPGGDAGANGETRGLEPRDRLESVSVTGTVSDAGDAEDEAVAAGVREGVSRAGSAEEASRDRRHQKPTRNGPGRPRIHPPSASLLGHRGMGEAARRAGLGMGALRSSQNQKEERRAPVQDLEGRREEESAVGLDANRGGLPKKRTEALKAASEKKKLPSDGSRGFKRTVVAGGKKRDGRRKPSDGEDEDEESEVAVISEDNARKIREQFFQDAAAVEEYLPFGLYYGDSLASDTALLERQEDTRKERYLEAKKAFQREMFQRLFLASVMREEGVKAERARRENEGAGVIATSEASSARAPARAAERTEDAERGEETGRGEEAEITEEAEVNEEAEKGKASQEAEEDGRGVKVEGGECASSAESRPRETSERQGCREREKALERSSSAAGDVGDSSPSLTRRRERRQSSVASPASSSAAQEGLADERVFSVSAACPRAVKTEEPAGGAALTDGEARDSSALRGKAASREASDGAAAKDDEASRMEDEATVVEVPGGRSGETPDGTASREERDANKENKAAQHLWEYALLPFPAQAPTAEGFFSEILARETVKEDTETRRQATKSLQASAASLLQAAARLAESRPFMNSLAASFSSSGPRWREEEKEDAKSEEQEKEKKEKREEERTKERDRGEKEESGEQKTRACSREGLRVGSLLSPLEGREASRGPAPVGLFGAVQEDAKKLKPAFSAVTSSLSRLLRVLPPSVLHDSLPPRMRLSSGALAALAKEERAGRGEEPQTKREEAQVARGGSESSKDAEATEGDTQREGEKSRWESRSPGHLSSTPAASTFAVGTAEKETRTREETNAEEPDVAPPHRGRPGSALSEKRLFFDSNTFAHVPLRQLRCWAAPPGLRPARPVSWRRVRALLRAAGARRLARLQAESQRQGVFYAPASGDWEALSVIHPVVSWEGNEGLEGLRHPGLLFAEEGEETDSCDCSDDEGVATAGSGCTKKNKDSGSLAAELQADAPRASPPAGASSGRGVSWRGLVLAEATGSAVGSAPEPGGSSSGSSGAAPAAGASHAKAAVPALPASLPAAVCQPFLAARATLQARQEEKRMGLPPPLPVRPHCLSADLAAVAKALWSPTGGCHVVGSADRHWQRVDRVLNAFHLSQVAQTKGTAKPGETEEKGEDRRETKPETLPAFDASLLPANFKNLLEPVHFFPAEQDLEAQARLLEQARALARANSPSQGAATAKGPKAAGSRGPGDPLGSPTGGGDSSGKASSKKRPGLDPFGPALSEEERKGEQRSAAGPGARDGAGDVEGARKDSQGGSQGGEKSGLTCSAASLKKLQTDAANNPEVEADIRQLLLWRWRKESASPVLFGPGATALEPQGPGDEETPRPDTATEKPESEEERENGDARAEACAKTHGNVEGGKKRLLADAERKEDRDGLREEESGKRRRNEEERGKEGKRLSTSARASAGRPGADCGAHDGDETPTSLSAATTAAPGSTVGSASAEEGEKAFGRDKPAGTGQGDSGARPRRSAARTRLAEVLTAVKGGSGPGSGESGPGGTPSGPGASSAPFSVSSASQPFGAPASPAEALGSSGSASPGALGATGEGAVAVAVAAPGTPPLKCLLRLLRHYPLSVLAQRLGVHRSTVARWAKMWTRQQIEEEGEEDGDELEGPVASSASSVRGLDA</sequence>
<feature type="compositionally biased region" description="Gly residues" evidence="1">
    <location>
        <begin position="1734"/>
        <end position="1750"/>
    </location>
</feature>
<feature type="compositionally biased region" description="Basic and acidic residues" evidence="1">
    <location>
        <begin position="1357"/>
        <end position="1371"/>
    </location>
</feature>
<feature type="region of interest" description="Disordered" evidence="1">
    <location>
        <begin position="1229"/>
        <end position="1250"/>
    </location>
</feature>
<keyword evidence="3" id="KW-1185">Reference proteome</keyword>
<feature type="compositionally biased region" description="Low complexity" evidence="1">
    <location>
        <begin position="1416"/>
        <end position="1435"/>
    </location>
</feature>
<name>A0A125YTX0_TOXGM</name>
<dbReference type="GeneID" id="7899799"/>
<feature type="compositionally biased region" description="Basic and acidic residues" evidence="1">
    <location>
        <begin position="377"/>
        <end position="392"/>
    </location>
</feature>
<feature type="compositionally biased region" description="Basic and acidic residues" evidence="1">
    <location>
        <begin position="567"/>
        <end position="588"/>
    </location>
</feature>
<feature type="compositionally biased region" description="Low complexity" evidence="1">
    <location>
        <begin position="641"/>
        <end position="652"/>
    </location>
</feature>